<dbReference type="EMBL" id="ML996687">
    <property type="protein sequence ID" value="KAF2405592.1"/>
    <property type="molecule type" value="Genomic_DNA"/>
</dbReference>
<sequence length="178" mass="19305">MGGEGPGTPKGTPKGKKRAGEEGSSAHKSKKRAGDEGPGTPKRTPKHKKGPSGALVYKRELEAKVQRMLNGWVWGERPEGHGDHQMLCKIESNGDVVSSWIQDGPYGYFEGDYYTEHEEELLKEKEKEKVGARLKSEAEEDAAAHRVTLSGVQSLIKRAGRTSGTLLRRGGSCTSGSM</sequence>
<organism evidence="2 3">
    <name type="scientific">Trichodelitschia bisporula</name>
    <dbReference type="NCBI Taxonomy" id="703511"/>
    <lineage>
        <taxon>Eukaryota</taxon>
        <taxon>Fungi</taxon>
        <taxon>Dikarya</taxon>
        <taxon>Ascomycota</taxon>
        <taxon>Pezizomycotina</taxon>
        <taxon>Dothideomycetes</taxon>
        <taxon>Dothideomycetes incertae sedis</taxon>
        <taxon>Phaeotrichales</taxon>
        <taxon>Phaeotrichaceae</taxon>
        <taxon>Trichodelitschia</taxon>
    </lineage>
</organism>
<evidence type="ECO:0000313" key="3">
    <source>
        <dbReference type="Proteomes" id="UP000799640"/>
    </source>
</evidence>
<gene>
    <name evidence="2" type="ORF">EJ06DRAFT_31023</name>
</gene>
<evidence type="ECO:0000313" key="2">
    <source>
        <dbReference type="EMBL" id="KAF2405592.1"/>
    </source>
</evidence>
<feature type="region of interest" description="Disordered" evidence="1">
    <location>
        <begin position="1"/>
        <end position="56"/>
    </location>
</feature>
<proteinExistence type="predicted"/>
<evidence type="ECO:0000256" key="1">
    <source>
        <dbReference type="SAM" id="MobiDB-lite"/>
    </source>
</evidence>
<name>A0A6G1IBD9_9PEZI</name>
<dbReference type="AlphaFoldDB" id="A0A6G1IBD9"/>
<keyword evidence="3" id="KW-1185">Reference proteome</keyword>
<protein>
    <submittedName>
        <fullName evidence="2">Uncharacterized protein</fullName>
    </submittedName>
</protein>
<dbReference type="Proteomes" id="UP000799640">
    <property type="component" value="Unassembled WGS sequence"/>
</dbReference>
<reference evidence="2" key="1">
    <citation type="journal article" date="2020" name="Stud. Mycol.">
        <title>101 Dothideomycetes genomes: a test case for predicting lifestyles and emergence of pathogens.</title>
        <authorList>
            <person name="Haridas S."/>
            <person name="Albert R."/>
            <person name="Binder M."/>
            <person name="Bloem J."/>
            <person name="Labutti K."/>
            <person name="Salamov A."/>
            <person name="Andreopoulos B."/>
            <person name="Baker S."/>
            <person name="Barry K."/>
            <person name="Bills G."/>
            <person name="Bluhm B."/>
            <person name="Cannon C."/>
            <person name="Castanera R."/>
            <person name="Culley D."/>
            <person name="Daum C."/>
            <person name="Ezra D."/>
            <person name="Gonzalez J."/>
            <person name="Henrissat B."/>
            <person name="Kuo A."/>
            <person name="Liang C."/>
            <person name="Lipzen A."/>
            <person name="Lutzoni F."/>
            <person name="Magnuson J."/>
            <person name="Mondo S."/>
            <person name="Nolan M."/>
            <person name="Ohm R."/>
            <person name="Pangilinan J."/>
            <person name="Park H.-J."/>
            <person name="Ramirez L."/>
            <person name="Alfaro M."/>
            <person name="Sun H."/>
            <person name="Tritt A."/>
            <person name="Yoshinaga Y."/>
            <person name="Zwiers L.-H."/>
            <person name="Turgeon B."/>
            <person name="Goodwin S."/>
            <person name="Spatafora J."/>
            <person name="Crous P."/>
            <person name="Grigoriev I."/>
        </authorList>
    </citation>
    <scope>NUCLEOTIDE SEQUENCE</scope>
    <source>
        <strain evidence="2">CBS 262.69</strain>
    </source>
</reference>
<accession>A0A6G1IBD9</accession>